<sequence>MVIGAIEEYSVTGLSCFPGIRLSMKSISQDDRVMLLLINTYFTKIYLKMHVYKQKSTQTDAKKSLSSKISF</sequence>
<evidence type="ECO:0000313" key="1">
    <source>
        <dbReference type="EMBL" id="GMK47758.1"/>
    </source>
</evidence>
<comment type="caution">
    <text evidence="1">The sequence shown here is derived from an EMBL/GenBank/DDBJ whole genome shotgun (WGS) entry which is preliminary data.</text>
</comment>
<name>A0ABQ6NRN1_9BACL</name>
<proteinExistence type="predicted"/>
<keyword evidence="2" id="KW-1185">Reference proteome</keyword>
<dbReference type="EMBL" id="BTCL01000022">
    <property type="protein sequence ID" value="GMK47758.1"/>
    <property type="molecule type" value="Genomic_DNA"/>
</dbReference>
<gene>
    <name evidence="1" type="ORF">PghCCS26_48880</name>
</gene>
<dbReference type="Proteomes" id="UP001285921">
    <property type="component" value="Unassembled WGS sequence"/>
</dbReference>
<organism evidence="1 2">
    <name type="scientific">Paenibacillus glycanilyticus</name>
    <dbReference type="NCBI Taxonomy" id="126569"/>
    <lineage>
        <taxon>Bacteria</taxon>
        <taxon>Bacillati</taxon>
        <taxon>Bacillota</taxon>
        <taxon>Bacilli</taxon>
        <taxon>Bacillales</taxon>
        <taxon>Paenibacillaceae</taxon>
        <taxon>Paenibacillus</taxon>
    </lineage>
</organism>
<evidence type="ECO:0000313" key="2">
    <source>
        <dbReference type="Proteomes" id="UP001285921"/>
    </source>
</evidence>
<protein>
    <submittedName>
        <fullName evidence="1">Uncharacterized protein</fullName>
    </submittedName>
</protein>
<reference evidence="1 2" key="1">
    <citation type="submission" date="2023-05" db="EMBL/GenBank/DDBJ databases">
        <title>Draft genome of Paenibacillus sp. CCS26.</title>
        <authorList>
            <person name="Akita H."/>
            <person name="Shinto Y."/>
            <person name="Kimura Z."/>
        </authorList>
    </citation>
    <scope>NUCLEOTIDE SEQUENCE [LARGE SCALE GENOMIC DNA]</scope>
    <source>
        <strain evidence="1 2">CCS26</strain>
    </source>
</reference>
<accession>A0ABQ6NRN1</accession>